<dbReference type="InterPro" id="IPR038765">
    <property type="entry name" value="Papain-like_cys_pep_sf"/>
</dbReference>
<dbReference type="EC" id="3.4.19.12" evidence="7"/>
<sequence length="850" mass="96387">MTSLSLKGNPKQGYSLEELDKRVYKIVSQARLRLADKPLINYCIICLEVLKREHKKFESREYCDYQTFYQLYQVASLCASQISDPALSEIVSEINAHLATNKPLYQAIKDFLLPEDPLVSRLKNLTSDHNAGYALEWRENLSPATVGSHLKSEKVLIIDYQSKAEYESGKIRFNEVVHINPEWVEFVSTHGNTLDKLNETLQLHLSSLQYQRWLNLHDYDFVVVYDKNFSLDLSTIDVKKPPFWKLFDLVMTEDRGLLKKFPAYIDGGLSAWIDHYGPQGCQTPTSQIIAPPPATLSRGSSNIEVPKKSPDTSSKVTPVHSNGSNNGDAKYHKSFGDYLASAKPAKPTRSPSLNRKASNGGSIFGGTSSVGYIVPSRPQASASTPSLKEASPVPSQQKPVKPKYPMSLSAPTGITKDLPKRSSSSSSQTVATLQPNTLAATATKEPQLLDSFVTGLYNLGNSCYMNCMLQCLAATPQLTNFFFPNMGSSVTPSSMTYKEHINMDNKLGTKGILTNQFVKVLRLMFTKNGSSISPATFKEAMGSLSPNHQFASCDQQDCIEFLDFMLDRLHEDLNQPSITSLEERKRILELSPEEEKTRERLPIRLASTVEWERYLRLNFSVIVDYFQGQYLSQLRCLECGTTSTTYNSFSILSLPIPTRHNGSSIDKISVEKLFDEYTTTELLDDDNKWHCPHCKRATKSTKTIKLTRLPQVLIIHFKRFSINSNGYFNKLDTFVTYPVNEELDLTKYWTGKVGTALTEQQKSMTPEEEQTYLTDMPIRNQSPPFRYKLYGVANHYGSMSTGHYTSYVYKQSDRKSKKWCYFDDEKVTYNCRPDQVMNRNAYCLFYRRVK</sequence>
<dbReference type="InterPro" id="IPR018200">
    <property type="entry name" value="USP_CS"/>
</dbReference>
<evidence type="ECO:0000313" key="10">
    <source>
        <dbReference type="EMBL" id="KAA8896634.1"/>
    </source>
</evidence>
<keyword evidence="6 7" id="KW-0788">Thiol protease</keyword>
<dbReference type="AlphaFoldDB" id="A0A642UC94"/>
<dbReference type="RefSeq" id="XP_034009494.1">
    <property type="nucleotide sequence ID" value="XM_034158651.1"/>
</dbReference>
<dbReference type="PROSITE" id="PS50235">
    <property type="entry name" value="USP_3"/>
    <property type="match status" value="1"/>
</dbReference>
<keyword evidence="11" id="KW-1185">Reference proteome</keyword>
<proteinExistence type="inferred from homology"/>
<keyword evidence="4 7" id="KW-0833">Ubl conjugation pathway</keyword>
<comment type="similarity">
    <text evidence="2 7">Belongs to the peptidase C19 family.</text>
</comment>
<keyword evidence="5 7" id="KW-0378">Hydrolase</keyword>
<dbReference type="InterPro" id="IPR001394">
    <property type="entry name" value="Peptidase_C19_UCH"/>
</dbReference>
<organism evidence="10 11">
    <name type="scientific">Diutina rugosa</name>
    <name type="common">Yeast</name>
    <name type="synonym">Candida rugosa</name>
    <dbReference type="NCBI Taxonomy" id="5481"/>
    <lineage>
        <taxon>Eukaryota</taxon>
        <taxon>Fungi</taxon>
        <taxon>Dikarya</taxon>
        <taxon>Ascomycota</taxon>
        <taxon>Saccharomycotina</taxon>
        <taxon>Pichiomycetes</taxon>
        <taxon>Debaryomycetaceae</taxon>
        <taxon>Diutina</taxon>
    </lineage>
</organism>
<dbReference type="EMBL" id="SWFT01000163">
    <property type="protein sequence ID" value="KAA8896634.1"/>
    <property type="molecule type" value="Genomic_DNA"/>
</dbReference>
<comment type="catalytic activity">
    <reaction evidence="1 7">
        <text>Thiol-dependent hydrolysis of ester, thioester, amide, peptide and isopeptide bonds formed by the C-terminal Gly of ubiquitin (a 76-residue protein attached to proteins as an intracellular targeting signal).</text>
        <dbReference type="EC" id="3.4.19.12"/>
    </reaction>
</comment>
<name>A0A642UC94_DIURU</name>
<dbReference type="Gene3D" id="3.90.70.10">
    <property type="entry name" value="Cysteine proteinases"/>
    <property type="match status" value="1"/>
</dbReference>
<dbReference type="PANTHER" id="PTHR21646">
    <property type="entry name" value="UBIQUITIN CARBOXYL-TERMINAL HYDROLASE"/>
    <property type="match status" value="1"/>
</dbReference>
<dbReference type="InterPro" id="IPR028889">
    <property type="entry name" value="USP"/>
</dbReference>
<dbReference type="GO" id="GO:0006508">
    <property type="term" value="P:proteolysis"/>
    <property type="evidence" value="ECO:0007669"/>
    <property type="project" value="UniProtKB-KW"/>
</dbReference>
<dbReference type="InterPro" id="IPR050185">
    <property type="entry name" value="Ub_carboxyl-term_hydrolase"/>
</dbReference>
<evidence type="ECO:0000256" key="6">
    <source>
        <dbReference type="ARBA" id="ARBA00022807"/>
    </source>
</evidence>
<dbReference type="Proteomes" id="UP000449547">
    <property type="component" value="Unassembled WGS sequence"/>
</dbReference>
<feature type="region of interest" description="Disordered" evidence="8">
    <location>
        <begin position="283"/>
        <end position="361"/>
    </location>
</feature>
<dbReference type="SUPFAM" id="SSF52821">
    <property type="entry name" value="Rhodanese/Cell cycle control phosphatase"/>
    <property type="match status" value="1"/>
</dbReference>
<evidence type="ECO:0000256" key="5">
    <source>
        <dbReference type="ARBA" id="ARBA00022801"/>
    </source>
</evidence>
<accession>A0A642UC94</accession>
<dbReference type="PANTHER" id="PTHR21646:SF95">
    <property type="entry name" value="UBIQUITIN CARBOXYL-TERMINAL HYDROLASE 4-RELATED"/>
    <property type="match status" value="1"/>
</dbReference>
<protein>
    <recommendedName>
        <fullName evidence="7">Ubiquitin carboxyl-terminal hydrolase</fullName>
        <ecNumber evidence="7">3.4.19.12</ecNumber>
    </recommendedName>
</protein>
<dbReference type="SUPFAM" id="SSF54001">
    <property type="entry name" value="Cysteine proteinases"/>
    <property type="match status" value="1"/>
</dbReference>
<keyword evidence="3 7" id="KW-0645">Protease</keyword>
<evidence type="ECO:0000256" key="8">
    <source>
        <dbReference type="SAM" id="MobiDB-lite"/>
    </source>
</evidence>
<dbReference type="VEuPathDB" id="FungiDB:DIURU_005646"/>
<dbReference type="GO" id="GO:0016579">
    <property type="term" value="P:protein deubiquitination"/>
    <property type="evidence" value="ECO:0007669"/>
    <property type="project" value="InterPro"/>
</dbReference>
<dbReference type="InterPro" id="IPR036873">
    <property type="entry name" value="Rhodanese-like_dom_sf"/>
</dbReference>
<feature type="domain" description="USP" evidence="9">
    <location>
        <begin position="454"/>
        <end position="849"/>
    </location>
</feature>
<dbReference type="PROSITE" id="PS00972">
    <property type="entry name" value="USP_1"/>
    <property type="match status" value="1"/>
</dbReference>
<evidence type="ECO:0000256" key="3">
    <source>
        <dbReference type="ARBA" id="ARBA00022670"/>
    </source>
</evidence>
<dbReference type="GO" id="GO:0004843">
    <property type="term" value="F:cysteine-type deubiquitinase activity"/>
    <property type="evidence" value="ECO:0007669"/>
    <property type="project" value="UniProtKB-UniRule"/>
</dbReference>
<evidence type="ECO:0000256" key="2">
    <source>
        <dbReference type="ARBA" id="ARBA00009085"/>
    </source>
</evidence>
<dbReference type="PROSITE" id="PS00973">
    <property type="entry name" value="USP_2"/>
    <property type="match status" value="1"/>
</dbReference>
<feature type="compositionally biased region" description="Polar residues" evidence="8">
    <location>
        <begin position="311"/>
        <end position="327"/>
    </location>
</feature>
<gene>
    <name evidence="10" type="ORF">DIURU_005646</name>
</gene>
<evidence type="ECO:0000259" key="9">
    <source>
        <dbReference type="PROSITE" id="PS50235"/>
    </source>
</evidence>
<feature type="compositionally biased region" description="Polar residues" evidence="8">
    <location>
        <begin position="349"/>
        <end position="361"/>
    </location>
</feature>
<evidence type="ECO:0000256" key="7">
    <source>
        <dbReference type="RuleBase" id="RU366025"/>
    </source>
</evidence>
<dbReference type="OrthoDB" id="292964at2759"/>
<dbReference type="GeneID" id="54784297"/>
<reference evidence="10 11" key="1">
    <citation type="submission" date="2019-07" db="EMBL/GenBank/DDBJ databases">
        <title>Genome assembly of two rare yeast pathogens: Diutina rugosa and Trichomonascus ciferrii.</title>
        <authorList>
            <person name="Mixao V."/>
            <person name="Saus E."/>
            <person name="Hansen A."/>
            <person name="Lass-Flor C."/>
            <person name="Gabaldon T."/>
        </authorList>
    </citation>
    <scope>NUCLEOTIDE SEQUENCE [LARGE SCALE GENOMIC DNA]</scope>
    <source>
        <strain evidence="10 11">CBS 613</strain>
    </source>
</reference>
<dbReference type="Pfam" id="PF00443">
    <property type="entry name" value="UCH"/>
    <property type="match status" value="1"/>
</dbReference>
<evidence type="ECO:0000256" key="1">
    <source>
        <dbReference type="ARBA" id="ARBA00000707"/>
    </source>
</evidence>
<dbReference type="OMA" id="NAWDCPK"/>
<dbReference type="Gene3D" id="3.40.250.10">
    <property type="entry name" value="Rhodanese-like domain"/>
    <property type="match status" value="1"/>
</dbReference>
<evidence type="ECO:0000256" key="4">
    <source>
        <dbReference type="ARBA" id="ARBA00022786"/>
    </source>
</evidence>
<dbReference type="CDD" id="cd02674">
    <property type="entry name" value="Peptidase_C19R"/>
    <property type="match status" value="1"/>
</dbReference>
<evidence type="ECO:0000313" key="11">
    <source>
        <dbReference type="Proteomes" id="UP000449547"/>
    </source>
</evidence>
<feature type="region of interest" description="Disordered" evidence="8">
    <location>
        <begin position="375"/>
        <end position="431"/>
    </location>
</feature>
<comment type="caution">
    <text evidence="10">The sequence shown here is derived from an EMBL/GenBank/DDBJ whole genome shotgun (WGS) entry which is preliminary data.</text>
</comment>